<dbReference type="Pfam" id="PF20684">
    <property type="entry name" value="Fung_rhodopsin"/>
    <property type="match status" value="1"/>
</dbReference>
<evidence type="ECO:0000256" key="7">
    <source>
        <dbReference type="SAM" id="SignalP"/>
    </source>
</evidence>
<accession>A0ABR4PAQ3</accession>
<keyword evidence="10" id="KW-1185">Reference proteome</keyword>
<evidence type="ECO:0000313" key="9">
    <source>
        <dbReference type="EMBL" id="KAL3420357.1"/>
    </source>
</evidence>
<keyword evidence="3 6" id="KW-1133">Transmembrane helix</keyword>
<keyword evidence="2 6" id="KW-0812">Transmembrane</keyword>
<feature type="transmembrane region" description="Helical" evidence="6">
    <location>
        <begin position="196"/>
        <end position="216"/>
    </location>
</feature>
<dbReference type="EMBL" id="JBFCZG010000007">
    <property type="protein sequence ID" value="KAL3420357.1"/>
    <property type="molecule type" value="Genomic_DNA"/>
</dbReference>
<feature type="chain" id="PRO_5046933282" evidence="7">
    <location>
        <begin position="25"/>
        <end position="253"/>
    </location>
</feature>
<dbReference type="PANTHER" id="PTHR33048">
    <property type="entry name" value="PTH11-LIKE INTEGRAL MEMBRANE PROTEIN (AFU_ORTHOLOGUE AFUA_5G11245)"/>
    <property type="match status" value="1"/>
</dbReference>
<dbReference type="PANTHER" id="PTHR33048:SF123">
    <property type="entry name" value="INTEGRAL MEMBRANE PROTEIN"/>
    <property type="match status" value="1"/>
</dbReference>
<feature type="transmembrane region" description="Helical" evidence="6">
    <location>
        <begin position="82"/>
        <end position="102"/>
    </location>
</feature>
<dbReference type="InterPro" id="IPR049326">
    <property type="entry name" value="Rhodopsin_dom_fungi"/>
</dbReference>
<evidence type="ECO:0000259" key="8">
    <source>
        <dbReference type="Pfam" id="PF20684"/>
    </source>
</evidence>
<evidence type="ECO:0000256" key="2">
    <source>
        <dbReference type="ARBA" id="ARBA00022692"/>
    </source>
</evidence>
<keyword evidence="4 6" id="KW-0472">Membrane</keyword>
<evidence type="ECO:0000256" key="3">
    <source>
        <dbReference type="ARBA" id="ARBA00022989"/>
    </source>
</evidence>
<protein>
    <submittedName>
        <fullName evidence="9">Integral membrane protein</fullName>
    </submittedName>
</protein>
<proteinExistence type="inferred from homology"/>
<evidence type="ECO:0000256" key="5">
    <source>
        <dbReference type="ARBA" id="ARBA00038359"/>
    </source>
</evidence>
<evidence type="ECO:0000313" key="10">
    <source>
        <dbReference type="Proteomes" id="UP001629113"/>
    </source>
</evidence>
<feature type="transmembrane region" description="Helical" evidence="6">
    <location>
        <begin position="122"/>
        <end position="147"/>
    </location>
</feature>
<keyword evidence="7" id="KW-0732">Signal</keyword>
<reference evidence="9 10" key="1">
    <citation type="submission" date="2024-06" db="EMBL/GenBank/DDBJ databases">
        <title>Complete genome of Phlyctema vagabunda strain 19-DSS-EL-015.</title>
        <authorList>
            <person name="Fiorenzani C."/>
        </authorList>
    </citation>
    <scope>NUCLEOTIDE SEQUENCE [LARGE SCALE GENOMIC DNA]</scope>
    <source>
        <strain evidence="9 10">19-DSS-EL-015</strain>
    </source>
</reference>
<evidence type="ECO:0000256" key="1">
    <source>
        <dbReference type="ARBA" id="ARBA00004141"/>
    </source>
</evidence>
<dbReference type="Proteomes" id="UP001629113">
    <property type="component" value="Unassembled WGS sequence"/>
</dbReference>
<evidence type="ECO:0000256" key="6">
    <source>
        <dbReference type="SAM" id="Phobius"/>
    </source>
</evidence>
<feature type="domain" description="Rhodopsin" evidence="8">
    <location>
        <begin position="1"/>
        <end position="222"/>
    </location>
</feature>
<evidence type="ECO:0000256" key="4">
    <source>
        <dbReference type="ARBA" id="ARBA00023136"/>
    </source>
</evidence>
<feature type="transmembrane region" description="Helical" evidence="6">
    <location>
        <begin position="48"/>
        <end position="70"/>
    </location>
</feature>
<feature type="signal peptide" evidence="7">
    <location>
        <begin position="1"/>
        <end position="24"/>
    </location>
</feature>
<feature type="transmembrane region" description="Helical" evidence="6">
    <location>
        <begin position="159"/>
        <end position="184"/>
    </location>
</feature>
<name>A0ABR4PAQ3_9HELO</name>
<organism evidence="9 10">
    <name type="scientific">Phlyctema vagabunda</name>
    <dbReference type="NCBI Taxonomy" id="108571"/>
    <lineage>
        <taxon>Eukaryota</taxon>
        <taxon>Fungi</taxon>
        <taxon>Dikarya</taxon>
        <taxon>Ascomycota</taxon>
        <taxon>Pezizomycotina</taxon>
        <taxon>Leotiomycetes</taxon>
        <taxon>Helotiales</taxon>
        <taxon>Dermateaceae</taxon>
        <taxon>Phlyctema</taxon>
    </lineage>
</organism>
<comment type="caution">
    <text evidence="9">The sequence shown here is derived from an EMBL/GenBank/DDBJ whole genome shotgun (WGS) entry which is preliminary data.</text>
</comment>
<dbReference type="InterPro" id="IPR052337">
    <property type="entry name" value="SAT4-like"/>
</dbReference>
<comment type="subcellular location">
    <subcellularLocation>
        <location evidence="1">Membrane</location>
        <topology evidence="1">Multi-pass membrane protein</topology>
    </subcellularLocation>
</comment>
<comment type="similarity">
    <text evidence="5">Belongs to the SAT4 family.</text>
</comment>
<sequence>MLVAAVSAVVLSIIALLMVHEGSGLHIARLVAEPDKLIQIGKLTFGFQLAYNVSVYCAKLSILSFFLMFIPRNSNTRVGTWVIMWMVMIMLPIKLVVFGFQCTPLAKSWDRSIEGACINHEVFLYFVTAYHIITDVAIFVLPIKVLIRIKRTPREKVLLYSLFSVGIIAVVIGTIRLYALHLIFSTTDPIYNTTPIIVWSLVEAALGVLCGSIPAMKPMFSRSRISDTMTANLEYSTAFYELKRRPSGSTSSA</sequence>
<gene>
    <name evidence="9" type="ORF">PVAG01_08856</name>
</gene>